<evidence type="ECO:0000256" key="1">
    <source>
        <dbReference type="ARBA" id="ARBA00022741"/>
    </source>
</evidence>
<proteinExistence type="predicted"/>
<dbReference type="InterPro" id="IPR000873">
    <property type="entry name" value="AMP-dep_synth/lig_dom"/>
</dbReference>
<evidence type="ECO:0000259" key="3">
    <source>
        <dbReference type="Pfam" id="PF00501"/>
    </source>
</evidence>
<keyword evidence="2" id="KW-0067">ATP-binding</keyword>
<dbReference type="InterPro" id="IPR020845">
    <property type="entry name" value="AMP-binding_CS"/>
</dbReference>
<dbReference type="GO" id="GO:0004467">
    <property type="term" value="F:long-chain fatty acid-CoA ligase activity"/>
    <property type="evidence" value="ECO:0007669"/>
    <property type="project" value="TreeGrafter"/>
</dbReference>
<dbReference type="Pfam" id="PF00501">
    <property type="entry name" value="AMP-binding"/>
    <property type="match status" value="1"/>
</dbReference>
<evidence type="ECO:0000256" key="2">
    <source>
        <dbReference type="ARBA" id="ARBA00022840"/>
    </source>
</evidence>
<keyword evidence="1" id="KW-0547">Nucleotide-binding</keyword>
<dbReference type="InterPro" id="IPR042099">
    <property type="entry name" value="ANL_N_sf"/>
</dbReference>
<dbReference type="EMBL" id="ML769400">
    <property type="protein sequence ID" value="KAE9406766.1"/>
    <property type="molecule type" value="Genomic_DNA"/>
</dbReference>
<dbReference type="GO" id="GO:0005783">
    <property type="term" value="C:endoplasmic reticulum"/>
    <property type="evidence" value="ECO:0007669"/>
    <property type="project" value="TreeGrafter"/>
</dbReference>
<feature type="domain" description="AMP-dependent synthetase/ligase" evidence="3">
    <location>
        <begin position="81"/>
        <end position="479"/>
    </location>
</feature>
<dbReference type="Proteomes" id="UP000799118">
    <property type="component" value="Unassembled WGS sequence"/>
</dbReference>
<protein>
    <submittedName>
        <fullName evidence="4">Acetyl-CoA synthetase-like protein</fullName>
    </submittedName>
</protein>
<evidence type="ECO:0000313" key="5">
    <source>
        <dbReference type="Proteomes" id="UP000799118"/>
    </source>
</evidence>
<dbReference type="OrthoDB" id="1700726at2759"/>
<dbReference type="SUPFAM" id="SSF56801">
    <property type="entry name" value="Acetyl-CoA synthetase-like"/>
    <property type="match status" value="1"/>
</dbReference>
<sequence>MVLISDHVKPYPELLPFTKQSVEVPGTKKPGQTAHYRNSIWGLLTRDTPNSLTTITGGTNAEFLGHRPLISTNPLKFAPYYVWQTYGQVDHRRRCIGSALSLLFKNGTIGGGELESVGIWAMNRPEWQIIDLGIATYAKVDVSIYDTLGKDVVGEITHSHVTIVFTTPDHIPTLLKLKPRVPMLKMIVSMDNFSPETKNILSQWGQTVDINVMDLSEFEALGQENLIEPIPATPDQLVSICYTSGTTSNPKGAMLTHGMLAMSVQSNLYGLDLPDAGSALSYLPLAHIYERITELTVMSTGAKIGYFSGDPLRLIEDCQILKPSLFPSVPRVLNRIYQAAMLAGDVPGLKGTLFRKAIQVKMDKLRATGDNTHFFWDKLVFRKVQAVLGGQLKIVMSGSAPIHPDVLDFLKIALCCDNCGTCTKCYPNDPSASGTVGGPGPVNELKLIDVPGMNYTSEDKPRPRGELCGRGENCLRSYYKDEKNTRETVDDDGWLHTGDIAEIDEFGRFRIVDRVKIENTYSSSPAVAQLLVHGDSLQPYLLAVVVPDPVHLSSIASRVLGSKMAPDDIKALDEACKHPGVIKEFAGILHKEATKAGLKGFETIKRIHMTLDPFSVEDGTLTPTFKIKRKDAYKKFKTELDALYLLGEPGTSSKL</sequence>
<dbReference type="GO" id="GO:0005524">
    <property type="term" value="F:ATP binding"/>
    <property type="evidence" value="ECO:0007669"/>
    <property type="project" value="UniProtKB-KW"/>
</dbReference>
<dbReference type="PANTHER" id="PTHR43272:SF33">
    <property type="entry name" value="AMP-BINDING DOMAIN-CONTAINING PROTEIN-RELATED"/>
    <property type="match status" value="1"/>
</dbReference>
<dbReference type="PROSITE" id="PS00455">
    <property type="entry name" value="AMP_BINDING"/>
    <property type="match status" value="1"/>
</dbReference>
<dbReference type="GO" id="GO:0016020">
    <property type="term" value="C:membrane"/>
    <property type="evidence" value="ECO:0007669"/>
    <property type="project" value="TreeGrafter"/>
</dbReference>
<organism evidence="4 5">
    <name type="scientific">Gymnopus androsaceus JB14</name>
    <dbReference type="NCBI Taxonomy" id="1447944"/>
    <lineage>
        <taxon>Eukaryota</taxon>
        <taxon>Fungi</taxon>
        <taxon>Dikarya</taxon>
        <taxon>Basidiomycota</taxon>
        <taxon>Agaricomycotina</taxon>
        <taxon>Agaricomycetes</taxon>
        <taxon>Agaricomycetidae</taxon>
        <taxon>Agaricales</taxon>
        <taxon>Marasmiineae</taxon>
        <taxon>Omphalotaceae</taxon>
        <taxon>Gymnopus</taxon>
    </lineage>
</organism>
<dbReference type="PANTHER" id="PTHR43272">
    <property type="entry name" value="LONG-CHAIN-FATTY-ACID--COA LIGASE"/>
    <property type="match status" value="1"/>
</dbReference>
<dbReference type="Gene3D" id="3.40.50.12780">
    <property type="entry name" value="N-terminal domain of ligase-like"/>
    <property type="match status" value="1"/>
</dbReference>
<dbReference type="AlphaFoldDB" id="A0A6A4I837"/>
<name>A0A6A4I837_9AGAR</name>
<accession>A0A6A4I837</accession>
<reference evidence="4" key="1">
    <citation type="journal article" date="2019" name="Environ. Microbiol.">
        <title>Fungal ecological strategies reflected in gene transcription - a case study of two litter decomposers.</title>
        <authorList>
            <person name="Barbi F."/>
            <person name="Kohler A."/>
            <person name="Barry K."/>
            <person name="Baskaran P."/>
            <person name="Daum C."/>
            <person name="Fauchery L."/>
            <person name="Ihrmark K."/>
            <person name="Kuo A."/>
            <person name="LaButti K."/>
            <person name="Lipzen A."/>
            <person name="Morin E."/>
            <person name="Grigoriev I.V."/>
            <person name="Henrissat B."/>
            <person name="Lindahl B."/>
            <person name="Martin F."/>
        </authorList>
    </citation>
    <scope>NUCLEOTIDE SEQUENCE</scope>
    <source>
        <strain evidence="4">JB14</strain>
    </source>
</reference>
<gene>
    <name evidence="4" type="ORF">BT96DRAFT_954767</name>
</gene>
<keyword evidence="5" id="KW-1185">Reference proteome</keyword>
<evidence type="ECO:0000313" key="4">
    <source>
        <dbReference type="EMBL" id="KAE9406766.1"/>
    </source>
</evidence>